<dbReference type="InterPro" id="IPR003362">
    <property type="entry name" value="Bact_transf"/>
</dbReference>
<dbReference type="Pfam" id="PF02397">
    <property type="entry name" value="Bac_transf"/>
    <property type="match status" value="1"/>
</dbReference>
<dbReference type="EMBL" id="CP063056">
    <property type="protein sequence ID" value="QPB43156.1"/>
    <property type="molecule type" value="Genomic_DNA"/>
</dbReference>
<evidence type="ECO:0000256" key="8">
    <source>
        <dbReference type="ARBA" id="ARBA00023136"/>
    </source>
</evidence>
<evidence type="ECO:0000313" key="12">
    <source>
        <dbReference type="Proteomes" id="UP000663069"/>
    </source>
</evidence>
<feature type="transmembrane region" description="Helical" evidence="9">
    <location>
        <begin position="278"/>
        <end position="301"/>
    </location>
</feature>
<comment type="similarity">
    <text evidence="3">Belongs to the bacterial sugar transferase family.</text>
</comment>
<keyword evidence="4" id="KW-1003">Cell membrane</keyword>
<dbReference type="Proteomes" id="UP000663069">
    <property type="component" value="Chromosome"/>
</dbReference>
<feature type="domain" description="Bacterial sugar transferase" evidence="10">
    <location>
        <begin position="275"/>
        <end position="466"/>
    </location>
</feature>
<organism evidence="11 12">
    <name type="scientific">Rodentibacter haemolyticus</name>
    <dbReference type="NCBI Taxonomy" id="2778911"/>
    <lineage>
        <taxon>Bacteria</taxon>
        <taxon>Pseudomonadati</taxon>
        <taxon>Pseudomonadota</taxon>
        <taxon>Gammaproteobacteria</taxon>
        <taxon>Pasteurellales</taxon>
        <taxon>Pasteurellaceae</taxon>
        <taxon>Rodentibacter</taxon>
    </lineage>
</organism>
<keyword evidence="7 9" id="KW-1133">Transmembrane helix</keyword>
<dbReference type="RefSeq" id="WP_194812730.1">
    <property type="nucleotide sequence ID" value="NZ_CP063056.1"/>
</dbReference>
<evidence type="ECO:0000256" key="3">
    <source>
        <dbReference type="ARBA" id="ARBA00006464"/>
    </source>
</evidence>
<keyword evidence="8 9" id="KW-0472">Membrane</keyword>
<accession>A0ABX6V1F6</accession>
<keyword evidence="6 9" id="KW-0812">Transmembrane</keyword>
<dbReference type="NCBIfam" id="TIGR03025">
    <property type="entry name" value="EPS_sugtrans"/>
    <property type="match status" value="1"/>
</dbReference>
<dbReference type="PANTHER" id="PTHR30576:SF4">
    <property type="entry name" value="UNDECAPRENYL-PHOSPHATE GALACTOSE PHOSPHOTRANSFERASE"/>
    <property type="match status" value="1"/>
</dbReference>
<evidence type="ECO:0000256" key="4">
    <source>
        <dbReference type="ARBA" id="ARBA00022475"/>
    </source>
</evidence>
<gene>
    <name evidence="11" type="primary">wbaP</name>
    <name evidence="11" type="ORF">IHV77_03365</name>
</gene>
<evidence type="ECO:0000256" key="1">
    <source>
        <dbReference type="ARBA" id="ARBA00004141"/>
    </source>
</evidence>
<dbReference type="NCBIfam" id="TIGR03022">
    <property type="entry name" value="WbaP_sugtrans"/>
    <property type="match status" value="1"/>
</dbReference>
<feature type="transmembrane region" description="Helical" evidence="9">
    <location>
        <begin position="53"/>
        <end position="74"/>
    </location>
</feature>
<keyword evidence="5" id="KW-0808">Transferase</keyword>
<evidence type="ECO:0000313" key="11">
    <source>
        <dbReference type="EMBL" id="QPB43156.1"/>
    </source>
</evidence>
<evidence type="ECO:0000256" key="7">
    <source>
        <dbReference type="ARBA" id="ARBA00022989"/>
    </source>
</evidence>
<reference evidence="11 12" key="1">
    <citation type="submission" date="2020-10" db="EMBL/GenBank/DDBJ databases">
        <title>Genome Sequencing of Rodentibacter spp. strain DSM111151.</title>
        <authorList>
            <person name="Benga L."/>
            <person name="Lautwein T."/>
        </authorList>
    </citation>
    <scope>NUCLEOTIDE SEQUENCE [LARGE SCALE GENOMIC DNA]</scope>
    <source>
        <strain evidence="11 12">DSM 111151</strain>
    </source>
</reference>
<dbReference type="InterPro" id="IPR017472">
    <property type="entry name" value="Undecaprenyl-P_galact_Ptfrase"/>
</dbReference>
<feature type="transmembrane region" description="Helical" evidence="9">
    <location>
        <begin position="86"/>
        <end position="107"/>
    </location>
</feature>
<name>A0ABX6V1F6_9PAST</name>
<comment type="subcellular location">
    <subcellularLocation>
        <location evidence="2">Cell membrane</location>
    </subcellularLocation>
    <subcellularLocation>
        <location evidence="1">Membrane</location>
        <topology evidence="1">Multi-pass membrane protein</topology>
    </subcellularLocation>
</comment>
<evidence type="ECO:0000256" key="5">
    <source>
        <dbReference type="ARBA" id="ARBA00022679"/>
    </source>
</evidence>
<feature type="transmembrane region" description="Helical" evidence="9">
    <location>
        <begin position="12"/>
        <end position="33"/>
    </location>
</feature>
<evidence type="ECO:0000256" key="9">
    <source>
        <dbReference type="SAM" id="Phobius"/>
    </source>
</evidence>
<evidence type="ECO:0000256" key="6">
    <source>
        <dbReference type="ARBA" id="ARBA00022692"/>
    </source>
</evidence>
<sequence length="471" mass="55026">MNNYTKNVLLNKFTLILGDFFSYIFAISVGYFISPLNDFSQDLLEIKGSLYRAGAFILSTIATIGVIWIIYRHYTYRKPFWEELKDIYFTLFVVAFVNLALLVFAKVPEPVETWVSVYSVLFICFPIFRFLCKKWLQLQGIWVVPSVIIGNGKNALRAYKAIKAEKNLGYQVQTFVTHKPIGICLKEVDFISESQFFQKIDRFQKIFIAFEYDENEQLEYWVKKLSKANFRNISIIPALQGVPLYGAEISHFFSSETIMLRIPNNLAKRSTRFIKRSFDIVISSLLLLLLSPVFAGLFLLICQDGGKVVYSQNRIGRNKKVFKCYKFRTMVTHSQQVLRELLERDPEAKRQWQKEFKLRNDPRITKIGKYLRKTSLDELPQLWNVLKGEMSLVGPRPVTRQELKYYGDDLTYYTMVCPGLSGLWQVSGRNDVDYSTRVYLDTWYVKNWSLWNDIVILIKTVNTVLKRDGAY</sequence>
<evidence type="ECO:0000256" key="2">
    <source>
        <dbReference type="ARBA" id="ARBA00004236"/>
    </source>
</evidence>
<dbReference type="PANTHER" id="PTHR30576">
    <property type="entry name" value="COLANIC BIOSYNTHESIS UDP-GLUCOSE LIPID CARRIER TRANSFERASE"/>
    <property type="match status" value="1"/>
</dbReference>
<feature type="transmembrane region" description="Helical" evidence="9">
    <location>
        <begin position="113"/>
        <end position="132"/>
    </location>
</feature>
<dbReference type="InterPro" id="IPR017475">
    <property type="entry name" value="EPS_sugar_tfrase"/>
</dbReference>
<protein>
    <submittedName>
        <fullName evidence="11">Undecaprenyl-phosphate galactose phosphotransferase WbaP</fullName>
    </submittedName>
</protein>
<proteinExistence type="inferred from homology"/>
<evidence type="ECO:0000259" key="10">
    <source>
        <dbReference type="Pfam" id="PF02397"/>
    </source>
</evidence>
<keyword evidence="12" id="KW-1185">Reference proteome</keyword>